<name>T1F8Y0_HELRO</name>
<dbReference type="RefSeq" id="XP_009020847.1">
    <property type="nucleotide sequence ID" value="XM_009022599.1"/>
</dbReference>
<dbReference type="KEGG" id="hro:HELRODRAFT_175164"/>
<dbReference type="AlphaFoldDB" id="T1F8Y0"/>
<organism evidence="3 4">
    <name type="scientific">Helobdella robusta</name>
    <name type="common">Californian leech</name>
    <dbReference type="NCBI Taxonomy" id="6412"/>
    <lineage>
        <taxon>Eukaryota</taxon>
        <taxon>Metazoa</taxon>
        <taxon>Spiralia</taxon>
        <taxon>Lophotrochozoa</taxon>
        <taxon>Annelida</taxon>
        <taxon>Clitellata</taxon>
        <taxon>Hirudinea</taxon>
        <taxon>Rhynchobdellida</taxon>
        <taxon>Glossiphoniidae</taxon>
        <taxon>Helobdella</taxon>
    </lineage>
</organism>
<evidence type="ECO:0000313" key="2">
    <source>
        <dbReference type="EMBL" id="ESO01135.1"/>
    </source>
</evidence>
<dbReference type="EnsemblMetazoa" id="HelroT175164">
    <property type="protein sequence ID" value="HelroP175164"/>
    <property type="gene ID" value="HelroG175164"/>
</dbReference>
<evidence type="ECO:0000256" key="1">
    <source>
        <dbReference type="SAM" id="MobiDB-lite"/>
    </source>
</evidence>
<gene>
    <name evidence="3" type="primary">20205279</name>
    <name evidence="2" type="ORF">HELRODRAFT_175164</name>
</gene>
<sequence length="132" mass="15058">MATTTPTTIISISTPISTLTHEPSQVEQAHYLTHVQRDLSFLQQQQKLKQPQQQQQLQQQQQKPQINKPKACLLQEVSKPAFIKQSGFHRYLSLTLSDPNKVKPKPKVVSGLQVNEIRTLECMRGTRCKKEA</sequence>
<evidence type="ECO:0000313" key="3">
    <source>
        <dbReference type="EnsemblMetazoa" id="HelroP175164"/>
    </source>
</evidence>
<reference evidence="2 4" key="2">
    <citation type="journal article" date="2013" name="Nature">
        <title>Insights into bilaterian evolution from three spiralian genomes.</title>
        <authorList>
            <person name="Simakov O."/>
            <person name="Marletaz F."/>
            <person name="Cho S.J."/>
            <person name="Edsinger-Gonzales E."/>
            <person name="Havlak P."/>
            <person name="Hellsten U."/>
            <person name="Kuo D.H."/>
            <person name="Larsson T."/>
            <person name="Lv J."/>
            <person name="Arendt D."/>
            <person name="Savage R."/>
            <person name="Osoegawa K."/>
            <person name="de Jong P."/>
            <person name="Grimwood J."/>
            <person name="Chapman J.A."/>
            <person name="Shapiro H."/>
            <person name="Aerts A."/>
            <person name="Otillar R.P."/>
            <person name="Terry A.Y."/>
            <person name="Boore J.L."/>
            <person name="Grigoriev I.V."/>
            <person name="Lindberg D.R."/>
            <person name="Seaver E.C."/>
            <person name="Weisblat D.A."/>
            <person name="Putnam N.H."/>
            <person name="Rokhsar D.S."/>
        </authorList>
    </citation>
    <scope>NUCLEOTIDE SEQUENCE</scope>
</reference>
<feature type="compositionally biased region" description="Low complexity" evidence="1">
    <location>
        <begin position="44"/>
        <end position="65"/>
    </location>
</feature>
<dbReference type="CTD" id="20205279"/>
<reference evidence="4" key="1">
    <citation type="submission" date="2012-12" db="EMBL/GenBank/DDBJ databases">
        <authorList>
            <person name="Hellsten U."/>
            <person name="Grimwood J."/>
            <person name="Chapman J.A."/>
            <person name="Shapiro H."/>
            <person name="Aerts A."/>
            <person name="Otillar R.P."/>
            <person name="Terry A.Y."/>
            <person name="Boore J.L."/>
            <person name="Simakov O."/>
            <person name="Marletaz F."/>
            <person name="Cho S.-J."/>
            <person name="Edsinger-Gonzales E."/>
            <person name="Havlak P."/>
            <person name="Kuo D.-H."/>
            <person name="Larsson T."/>
            <person name="Lv J."/>
            <person name="Arendt D."/>
            <person name="Savage R."/>
            <person name="Osoegawa K."/>
            <person name="de Jong P."/>
            <person name="Lindberg D.R."/>
            <person name="Seaver E.C."/>
            <person name="Weisblat D.A."/>
            <person name="Putnam N.H."/>
            <person name="Grigoriev I.V."/>
            <person name="Rokhsar D.S."/>
        </authorList>
    </citation>
    <scope>NUCLEOTIDE SEQUENCE</scope>
</reference>
<dbReference type="EMBL" id="KB096830">
    <property type="protein sequence ID" value="ESO01135.1"/>
    <property type="molecule type" value="Genomic_DNA"/>
</dbReference>
<dbReference type="GeneID" id="20205279"/>
<dbReference type="HOGENOM" id="CLU_1919320_0_0_1"/>
<proteinExistence type="predicted"/>
<dbReference type="Proteomes" id="UP000015101">
    <property type="component" value="Unassembled WGS sequence"/>
</dbReference>
<protein>
    <submittedName>
        <fullName evidence="2 3">Uncharacterized protein</fullName>
    </submittedName>
</protein>
<keyword evidence="4" id="KW-1185">Reference proteome</keyword>
<evidence type="ECO:0000313" key="4">
    <source>
        <dbReference type="Proteomes" id="UP000015101"/>
    </source>
</evidence>
<accession>T1F8Y0</accession>
<feature type="region of interest" description="Disordered" evidence="1">
    <location>
        <begin position="44"/>
        <end position="66"/>
    </location>
</feature>
<dbReference type="InParanoid" id="T1F8Y0"/>
<dbReference type="EMBL" id="AMQM01005157">
    <property type="status" value="NOT_ANNOTATED_CDS"/>
    <property type="molecule type" value="Genomic_DNA"/>
</dbReference>
<reference evidence="3" key="3">
    <citation type="submission" date="2015-06" db="UniProtKB">
        <authorList>
            <consortium name="EnsemblMetazoa"/>
        </authorList>
    </citation>
    <scope>IDENTIFICATION</scope>
</reference>